<dbReference type="EMBL" id="JANPWB010000008">
    <property type="protein sequence ID" value="KAJ1159919.1"/>
    <property type="molecule type" value="Genomic_DNA"/>
</dbReference>
<name>A0AAV7S8K5_PLEWA</name>
<evidence type="ECO:0000313" key="1">
    <source>
        <dbReference type="EMBL" id="KAJ1159919.1"/>
    </source>
</evidence>
<accession>A0AAV7S8K5</accession>
<gene>
    <name evidence="1" type="ORF">NDU88_000423</name>
</gene>
<keyword evidence="2" id="KW-1185">Reference proteome</keyword>
<dbReference type="AlphaFoldDB" id="A0AAV7S8K5"/>
<reference evidence="1" key="1">
    <citation type="journal article" date="2022" name="bioRxiv">
        <title>Sequencing and chromosome-scale assembly of the giantPleurodeles waltlgenome.</title>
        <authorList>
            <person name="Brown T."/>
            <person name="Elewa A."/>
            <person name="Iarovenko S."/>
            <person name="Subramanian E."/>
            <person name="Araus A.J."/>
            <person name="Petzold A."/>
            <person name="Susuki M."/>
            <person name="Suzuki K.-i.T."/>
            <person name="Hayashi T."/>
            <person name="Toyoda A."/>
            <person name="Oliveira C."/>
            <person name="Osipova E."/>
            <person name="Leigh N.D."/>
            <person name="Simon A."/>
            <person name="Yun M.H."/>
        </authorList>
    </citation>
    <scope>NUCLEOTIDE SEQUENCE</scope>
    <source>
        <strain evidence="1">20211129_DDA</strain>
        <tissue evidence="1">Liver</tissue>
    </source>
</reference>
<evidence type="ECO:0000313" key="2">
    <source>
        <dbReference type="Proteomes" id="UP001066276"/>
    </source>
</evidence>
<comment type="caution">
    <text evidence="1">The sequence shown here is derived from an EMBL/GenBank/DDBJ whole genome shotgun (WGS) entry which is preliminary data.</text>
</comment>
<organism evidence="1 2">
    <name type="scientific">Pleurodeles waltl</name>
    <name type="common">Iberian ribbed newt</name>
    <dbReference type="NCBI Taxonomy" id="8319"/>
    <lineage>
        <taxon>Eukaryota</taxon>
        <taxon>Metazoa</taxon>
        <taxon>Chordata</taxon>
        <taxon>Craniata</taxon>
        <taxon>Vertebrata</taxon>
        <taxon>Euteleostomi</taxon>
        <taxon>Amphibia</taxon>
        <taxon>Batrachia</taxon>
        <taxon>Caudata</taxon>
        <taxon>Salamandroidea</taxon>
        <taxon>Salamandridae</taxon>
        <taxon>Pleurodelinae</taxon>
        <taxon>Pleurodeles</taxon>
    </lineage>
</organism>
<proteinExistence type="predicted"/>
<protein>
    <submittedName>
        <fullName evidence="1">Uncharacterized protein</fullName>
    </submittedName>
</protein>
<dbReference type="Proteomes" id="UP001066276">
    <property type="component" value="Chromosome 4_2"/>
</dbReference>
<sequence>MERIHPQYTPSVAGDGIVLKQCAVSLKRGLGAWLVSFQLTEALFGVCRGVGLISSNRADLSLDWGLTGSQDGSFSLSPTGSSMPAGLNCETRFRPRGLPQQRAAALPRGGGRGRGTSTATALTSVQVGVAHPRRQCGVLCRVPQPC</sequence>